<evidence type="ECO:0000256" key="4">
    <source>
        <dbReference type="ARBA" id="ARBA00023242"/>
    </source>
</evidence>
<feature type="DNA-binding region" description="Homeobox" evidence="5">
    <location>
        <begin position="255"/>
        <end position="314"/>
    </location>
</feature>
<keyword evidence="9" id="KW-1185">Reference proteome</keyword>
<dbReference type="Gene3D" id="1.10.10.60">
    <property type="entry name" value="Homeodomain-like"/>
    <property type="match status" value="1"/>
</dbReference>
<dbReference type="Pfam" id="PF00046">
    <property type="entry name" value="Homeodomain"/>
    <property type="match status" value="1"/>
</dbReference>
<organism evidence="9 11">
    <name type="scientific">Spodoptera frugiperda</name>
    <name type="common">Fall armyworm</name>
    <dbReference type="NCBI Taxonomy" id="7108"/>
    <lineage>
        <taxon>Eukaryota</taxon>
        <taxon>Metazoa</taxon>
        <taxon>Ecdysozoa</taxon>
        <taxon>Arthropoda</taxon>
        <taxon>Hexapoda</taxon>
        <taxon>Insecta</taxon>
        <taxon>Pterygota</taxon>
        <taxon>Neoptera</taxon>
        <taxon>Endopterygota</taxon>
        <taxon>Lepidoptera</taxon>
        <taxon>Glossata</taxon>
        <taxon>Ditrysia</taxon>
        <taxon>Noctuoidea</taxon>
        <taxon>Noctuidae</taxon>
        <taxon>Amphipyrinae</taxon>
        <taxon>Spodoptera</taxon>
    </lineage>
</organism>
<dbReference type="GO" id="GO:0005634">
    <property type="term" value="C:nucleus"/>
    <property type="evidence" value="ECO:0007669"/>
    <property type="project" value="UniProtKB-SubCell"/>
</dbReference>
<dbReference type="GeneID" id="118279865"/>
<keyword evidence="4 5" id="KW-0539">Nucleus</keyword>
<dbReference type="GO" id="GO:0048812">
    <property type="term" value="P:neuron projection morphogenesis"/>
    <property type="evidence" value="ECO:0007669"/>
    <property type="project" value="TreeGrafter"/>
</dbReference>
<evidence type="ECO:0000256" key="2">
    <source>
        <dbReference type="ARBA" id="ARBA00023125"/>
    </source>
</evidence>
<dbReference type="RefSeq" id="XP_050558486.1">
    <property type="nucleotide sequence ID" value="XM_050702529.1"/>
</dbReference>
<protein>
    <submittedName>
        <fullName evidence="10">Homeobox protein Hox-A1 isoform X1</fullName>
    </submittedName>
    <submittedName>
        <fullName evidence="11">Homeobox protein Hox-A1 isoform X2</fullName>
    </submittedName>
</protein>
<dbReference type="GO" id="GO:0000981">
    <property type="term" value="F:DNA-binding transcription factor activity, RNA polymerase II-specific"/>
    <property type="evidence" value="ECO:0007669"/>
    <property type="project" value="InterPro"/>
</dbReference>
<dbReference type="InterPro" id="IPR017970">
    <property type="entry name" value="Homeobox_CS"/>
</dbReference>
<evidence type="ECO:0000313" key="11">
    <source>
        <dbReference type="RefSeq" id="XP_050558486.1"/>
    </source>
</evidence>
<feature type="region of interest" description="Disordered" evidence="7">
    <location>
        <begin position="116"/>
        <end position="169"/>
    </location>
</feature>
<evidence type="ECO:0000256" key="1">
    <source>
        <dbReference type="ARBA" id="ARBA00004123"/>
    </source>
</evidence>
<reference evidence="10 11" key="1">
    <citation type="submission" date="2025-04" db="UniProtKB">
        <authorList>
            <consortium name="RefSeq"/>
        </authorList>
    </citation>
    <scope>IDENTIFICATION</scope>
    <source>
        <tissue evidence="10 11">Whole larval tissue</tissue>
    </source>
</reference>
<dbReference type="Proteomes" id="UP000829999">
    <property type="component" value="Chromosome 22"/>
</dbReference>
<feature type="compositionally biased region" description="Basic and acidic residues" evidence="7">
    <location>
        <begin position="11"/>
        <end position="35"/>
    </location>
</feature>
<dbReference type="InterPro" id="IPR020479">
    <property type="entry name" value="HD_metazoa"/>
</dbReference>
<dbReference type="AlphaFoldDB" id="A0A9R0E4Z6"/>
<dbReference type="CDD" id="cd00086">
    <property type="entry name" value="homeodomain"/>
    <property type="match status" value="1"/>
</dbReference>
<dbReference type="PROSITE" id="PS00027">
    <property type="entry name" value="HOMEOBOX_1"/>
    <property type="match status" value="1"/>
</dbReference>
<keyword evidence="3 5" id="KW-0371">Homeobox</keyword>
<keyword evidence="2 5" id="KW-0238">DNA-binding</keyword>
<evidence type="ECO:0000256" key="3">
    <source>
        <dbReference type="ARBA" id="ARBA00023155"/>
    </source>
</evidence>
<gene>
    <name evidence="10 11" type="primary">LOC118279865</name>
</gene>
<comment type="subcellular location">
    <subcellularLocation>
        <location evidence="1 5 6">Nucleus</location>
    </subcellularLocation>
</comment>
<dbReference type="GO" id="GO:0007417">
    <property type="term" value="P:central nervous system development"/>
    <property type="evidence" value="ECO:0007669"/>
    <property type="project" value="TreeGrafter"/>
</dbReference>
<dbReference type="PANTHER" id="PTHR24335:SF4">
    <property type="entry name" value="EXTRA-EXTRA"/>
    <property type="match status" value="1"/>
</dbReference>
<dbReference type="PROSITE" id="PS50071">
    <property type="entry name" value="HOMEOBOX_2"/>
    <property type="match status" value="1"/>
</dbReference>
<dbReference type="SMART" id="SM00389">
    <property type="entry name" value="HOX"/>
    <property type="match status" value="1"/>
</dbReference>
<dbReference type="FunFam" id="1.10.10.60:FF:000357">
    <property type="entry name" value="Motor neuron and pancreas homeobox 1"/>
    <property type="match status" value="1"/>
</dbReference>
<dbReference type="OrthoDB" id="6159439at2759"/>
<accession>A0A9R0E4Z6</accession>
<dbReference type="InterPro" id="IPR009057">
    <property type="entry name" value="Homeodomain-like_sf"/>
</dbReference>
<proteinExistence type="predicted"/>
<feature type="region of interest" description="Disordered" evidence="7">
    <location>
        <begin position="1"/>
        <end position="43"/>
    </location>
</feature>
<feature type="domain" description="Homeobox" evidence="8">
    <location>
        <begin position="253"/>
        <end position="313"/>
    </location>
</feature>
<dbReference type="SUPFAM" id="SSF46689">
    <property type="entry name" value="Homeodomain-like"/>
    <property type="match status" value="1"/>
</dbReference>
<dbReference type="InterPro" id="IPR001356">
    <property type="entry name" value="HD"/>
</dbReference>
<evidence type="ECO:0000313" key="9">
    <source>
        <dbReference type="Proteomes" id="UP000829999"/>
    </source>
</evidence>
<name>A0A9R0E4Z6_SPOFR</name>
<dbReference type="CTD" id="38884"/>
<dbReference type="PRINTS" id="PR00024">
    <property type="entry name" value="HOMEOBOX"/>
</dbReference>
<evidence type="ECO:0000256" key="6">
    <source>
        <dbReference type="RuleBase" id="RU000682"/>
    </source>
</evidence>
<dbReference type="GO" id="GO:1990837">
    <property type="term" value="F:sequence-specific double-stranded DNA binding"/>
    <property type="evidence" value="ECO:0007669"/>
    <property type="project" value="TreeGrafter"/>
</dbReference>
<feature type="compositionally biased region" description="Basic and acidic residues" evidence="7">
    <location>
        <begin position="316"/>
        <end position="342"/>
    </location>
</feature>
<sequence>MSSQIMSHGIYRRDSNEIQEKPLEIDTESNPDRSRSNSPKNMKFYKQIDEEKTILNQGKKSFCIDALLSRQLPENSLQDKMAHQKYLTIIHNKNYIGRYQENYDSQIEQNMINKCEGRESPTSGQRSPRSGQSSRSASPGSDDGNRSGSYSPPISPGVEGGNEEYESYRPGIIPKPGLLPQNPALVAAQSAALFNYPQLSQPGALPPGAPLPSAFHHPGDRVLHHMQLEWLARTGMFYHRIPELGGAPHALLGKTRRPRTAFTSQQLLELEKQFRMNKYLSRPKRFEVATSLMLTETQVKIWFQNRRMKWKRSKKAQQDSKNKDTPQTEDKKPKEIQNEQEKPPSMAGDLTAVKPMLDRDRIIALERERAMAAANFNSNLENRRGLVVMNQDGGRPMDMFRPYVV</sequence>
<evidence type="ECO:0000313" key="10">
    <source>
        <dbReference type="RefSeq" id="XP_035455594.1"/>
    </source>
</evidence>
<feature type="region of interest" description="Disordered" evidence="7">
    <location>
        <begin position="312"/>
        <end position="353"/>
    </location>
</feature>
<dbReference type="RefSeq" id="XP_035455594.1">
    <property type="nucleotide sequence ID" value="XM_035599701.2"/>
</dbReference>
<evidence type="ECO:0000256" key="5">
    <source>
        <dbReference type="PROSITE-ProRule" id="PRU00108"/>
    </source>
</evidence>
<dbReference type="InterPro" id="IPR042768">
    <property type="entry name" value="MNX1/Ceh-12"/>
</dbReference>
<dbReference type="PANTHER" id="PTHR24335">
    <property type="entry name" value="MOTOR NEURON AND PANCREAS HOMEOBOX PROTEIN"/>
    <property type="match status" value="1"/>
</dbReference>
<evidence type="ECO:0000259" key="8">
    <source>
        <dbReference type="PROSITE" id="PS50071"/>
    </source>
</evidence>
<evidence type="ECO:0000256" key="7">
    <source>
        <dbReference type="SAM" id="MobiDB-lite"/>
    </source>
</evidence>
<feature type="compositionally biased region" description="Low complexity" evidence="7">
    <location>
        <begin position="123"/>
        <end position="141"/>
    </location>
</feature>